<accession>A0A7X2P8U6</accession>
<evidence type="ECO:0000256" key="1">
    <source>
        <dbReference type="SAM" id="MobiDB-lite"/>
    </source>
</evidence>
<dbReference type="InterPro" id="IPR041219">
    <property type="entry name" value="Phage_lysozyme2"/>
</dbReference>
<feature type="chain" id="PRO_5031190908" description="Phage tail lysozyme domain-containing protein" evidence="2">
    <location>
        <begin position="29"/>
        <end position="580"/>
    </location>
</feature>
<comment type="caution">
    <text evidence="4">The sequence shown here is derived from an EMBL/GenBank/DDBJ whole genome shotgun (WGS) entry which is preliminary data.</text>
</comment>
<feature type="compositionally biased region" description="Basic and acidic residues" evidence="1">
    <location>
        <begin position="108"/>
        <end position="127"/>
    </location>
</feature>
<proteinExistence type="predicted"/>
<evidence type="ECO:0000313" key="5">
    <source>
        <dbReference type="Proteomes" id="UP000466864"/>
    </source>
</evidence>
<feature type="region of interest" description="Disordered" evidence="1">
    <location>
        <begin position="38"/>
        <end position="140"/>
    </location>
</feature>
<evidence type="ECO:0000313" key="4">
    <source>
        <dbReference type="EMBL" id="MST82379.1"/>
    </source>
</evidence>
<dbReference type="EMBL" id="VUMV01000006">
    <property type="protein sequence ID" value="MST82379.1"/>
    <property type="molecule type" value="Genomic_DNA"/>
</dbReference>
<feature type="compositionally biased region" description="Low complexity" evidence="1">
    <location>
        <begin position="68"/>
        <end position="107"/>
    </location>
</feature>
<dbReference type="Proteomes" id="UP000466864">
    <property type="component" value="Unassembled WGS sequence"/>
</dbReference>
<keyword evidence="2" id="KW-0732">Signal</keyword>
<evidence type="ECO:0000256" key="2">
    <source>
        <dbReference type="SAM" id="SignalP"/>
    </source>
</evidence>
<feature type="signal peptide" evidence="2">
    <location>
        <begin position="1"/>
        <end position="28"/>
    </location>
</feature>
<gene>
    <name evidence="4" type="ORF">FYJ60_08640</name>
</gene>
<dbReference type="RefSeq" id="WP_154458292.1">
    <property type="nucleotide sequence ID" value="NZ_VUMV01000006.1"/>
</dbReference>
<dbReference type="AlphaFoldDB" id="A0A7X2P8U6"/>
<feature type="domain" description="Phage tail lysozyme" evidence="3">
    <location>
        <begin position="147"/>
        <end position="280"/>
    </location>
</feature>
<name>A0A7X2P8U6_9FIRM</name>
<reference evidence="4 5" key="1">
    <citation type="submission" date="2019-08" db="EMBL/GenBank/DDBJ databases">
        <title>In-depth cultivation of the pig gut microbiome towards novel bacterial diversity and tailored functional studies.</title>
        <authorList>
            <person name="Wylensek D."/>
            <person name="Hitch T.C.A."/>
            <person name="Clavel T."/>
        </authorList>
    </citation>
    <scope>NUCLEOTIDE SEQUENCE [LARGE SCALE GENOMIC DNA]</scope>
    <source>
        <strain evidence="4 5">Oil+RF-744-WCA-WT-13</strain>
    </source>
</reference>
<dbReference type="Pfam" id="PF18013">
    <property type="entry name" value="Phage_lysozyme2"/>
    <property type="match status" value="1"/>
</dbReference>
<keyword evidence="5" id="KW-1185">Reference proteome</keyword>
<sequence>MRNKTVRKVWMCVLAAGVLCGQTVPVYAADALAGNSAAEAPQTSETPAVPSAEPSQTPTEVPTPEPTAVPTAAPEETPAVTPTAAPTPESVSSGSESASSSSSGTGSKDPEKKPEDSGDTGDTRESGETITPVVDPSAGNVYVNETENEKEVYRYLVGSLGLNRAAAAGLMGNFWHECGFNQAAVGGGGISYGLAQWTGSNFLLMKGWCDSNGQDYRTVKGQMAFLKYDLETRFQGCYAYLKSVPETADGAYAAAVYFCTDYERPLYTAQQAVIRGNTTRATYWPRYQNAATDGLLDPIEDYMAWLEDYAADDSHGYSSVFYTNNPDVNECSLIWYALYENGYLIGENENRPFGFDSIGEVLEKHGFEEQADTEADLSRLQYGDIIVNADGSGASVYLRNGRMYLAQQTDANKNSGEKSGDQGKEVFLGTMEKGIERKVYRLKEKDSLPAYAAKALENFPRQDFLAVNSISRVADGQTDSYSFLTEMLREAGILSGEEAVASGTEEAVLSQKGFQNVSAQILDRTDSVHRGDIVRDIRYGTGIALGSNYYVIVEQENTGSRLVIKNMADSCWRKVLRKAD</sequence>
<organism evidence="4 5">
    <name type="scientific">Bilifractor porci</name>
    <dbReference type="NCBI Taxonomy" id="2606636"/>
    <lineage>
        <taxon>Bacteria</taxon>
        <taxon>Bacillati</taxon>
        <taxon>Bacillota</taxon>
        <taxon>Clostridia</taxon>
        <taxon>Lachnospirales</taxon>
        <taxon>Lachnospiraceae</taxon>
        <taxon>Bilifractor</taxon>
    </lineage>
</organism>
<evidence type="ECO:0000259" key="3">
    <source>
        <dbReference type="Pfam" id="PF18013"/>
    </source>
</evidence>
<protein>
    <recommendedName>
        <fullName evidence="3">Phage tail lysozyme domain-containing protein</fullName>
    </recommendedName>
</protein>
<dbReference type="Gene3D" id="1.10.530.10">
    <property type="match status" value="1"/>
</dbReference>